<reference evidence="1 2" key="1">
    <citation type="submission" date="2022-06" db="EMBL/GenBank/DDBJ databases">
        <title>Sequencing the genomes of 1000 actinobacteria strains.</title>
        <authorList>
            <person name="Klenk H.-P."/>
        </authorList>
    </citation>
    <scope>NUCLEOTIDE SEQUENCE [LARGE SCALE GENOMIC DNA]</scope>
    <source>
        <strain evidence="1 2">DSM 44170</strain>
    </source>
</reference>
<evidence type="ECO:0000313" key="1">
    <source>
        <dbReference type="EMBL" id="MCP2345138.1"/>
    </source>
</evidence>
<gene>
    <name evidence="1" type="ORF">HD595_001260</name>
</gene>
<protein>
    <recommendedName>
        <fullName evidence="3">RNA polymerase sigma-70 region 4 domain-containing protein</fullName>
    </recommendedName>
</protein>
<dbReference type="Proteomes" id="UP001320766">
    <property type="component" value="Unassembled WGS sequence"/>
</dbReference>
<evidence type="ECO:0000313" key="2">
    <source>
        <dbReference type="Proteomes" id="UP001320766"/>
    </source>
</evidence>
<comment type="caution">
    <text evidence="1">The sequence shown here is derived from an EMBL/GenBank/DDBJ whole genome shotgun (WGS) entry which is preliminary data.</text>
</comment>
<organism evidence="1 2">
    <name type="scientific">Nonomuraea roseoviolacea subsp. carminata</name>
    <dbReference type="NCBI Taxonomy" id="160689"/>
    <lineage>
        <taxon>Bacteria</taxon>
        <taxon>Bacillati</taxon>
        <taxon>Actinomycetota</taxon>
        <taxon>Actinomycetes</taxon>
        <taxon>Streptosporangiales</taxon>
        <taxon>Streptosporangiaceae</taxon>
        <taxon>Nonomuraea</taxon>
    </lineage>
</organism>
<evidence type="ECO:0008006" key="3">
    <source>
        <dbReference type="Google" id="ProtNLM"/>
    </source>
</evidence>
<proteinExistence type="predicted"/>
<keyword evidence="2" id="KW-1185">Reference proteome</keyword>
<dbReference type="RefSeq" id="WP_253766472.1">
    <property type="nucleotide sequence ID" value="NZ_BAAAVE010000016.1"/>
</dbReference>
<sequence length="113" mass="12225">MRDSQDGIRQEAQVVEQVERDFAGRDNPADVLRRIYEQISGALQMSSDPEVAFGSATVLADALREMADDAALTRAKVAAQIREGEGLSIQALGERLGISKARADQLLRAARNG</sequence>
<name>A0ABT1JTQ8_9ACTN</name>
<dbReference type="EMBL" id="JAMZEC010000001">
    <property type="protein sequence ID" value="MCP2345138.1"/>
    <property type="molecule type" value="Genomic_DNA"/>
</dbReference>
<accession>A0ABT1JTQ8</accession>